<dbReference type="Proteomes" id="UP000195981">
    <property type="component" value="Unassembled WGS sequence"/>
</dbReference>
<dbReference type="EMBL" id="FWFG01000022">
    <property type="protein sequence ID" value="SLM88737.1"/>
    <property type="molecule type" value="Genomic_DNA"/>
</dbReference>
<feature type="region of interest" description="Disordered" evidence="1">
    <location>
        <begin position="37"/>
        <end position="56"/>
    </location>
</feature>
<reference evidence="2 3" key="1">
    <citation type="submission" date="2017-02" db="EMBL/GenBank/DDBJ databases">
        <authorList>
            <person name="Peterson S.W."/>
        </authorList>
    </citation>
    <scope>NUCLEOTIDE SEQUENCE [LARGE SCALE GENOMIC DNA]</scope>
    <source>
        <strain evidence="2 3">CIP104813</strain>
    </source>
</reference>
<evidence type="ECO:0000313" key="3">
    <source>
        <dbReference type="Proteomes" id="UP000195981"/>
    </source>
</evidence>
<feature type="compositionally biased region" description="Basic residues" evidence="1">
    <location>
        <begin position="46"/>
        <end position="56"/>
    </location>
</feature>
<accession>A0A1X6WWA8</accession>
<sequence length="56" mass="6182">MTTRSRCACAMSRCMVACGPARPAPMMHQEPCGHVPSCHGRGIPHEHRRARAARTR</sequence>
<keyword evidence="3" id="KW-1185">Reference proteome</keyword>
<gene>
    <name evidence="2" type="ORF">FM110_02335</name>
</gene>
<protein>
    <submittedName>
        <fullName evidence="2">Uncharacterized protein</fullName>
    </submittedName>
</protein>
<proteinExistence type="predicted"/>
<dbReference type="AlphaFoldDB" id="A0A1X6WWA8"/>
<evidence type="ECO:0000256" key="1">
    <source>
        <dbReference type="SAM" id="MobiDB-lite"/>
    </source>
</evidence>
<evidence type="ECO:0000313" key="2">
    <source>
        <dbReference type="EMBL" id="SLM88737.1"/>
    </source>
</evidence>
<name>A0A1X6WWA8_9MICO</name>
<organism evidence="2 3">
    <name type="scientific">Brachybacterium nesterenkovii</name>
    <dbReference type="NCBI Taxonomy" id="47847"/>
    <lineage>
        <taxon>Bacteria</taxon>
        <taxon>Bacillati</taxon>
        <taxon>Actinomycetota</taxon>
        <taxon>Actinomycetes</taxon>
        <taxon>Micrococcales</taxon>
        <taxon>Dermabacteraceae</taxon>
        <taxon>Brachybacterium</taxon>
    </lineage>
</organism>